<gene>
    <name evidence="1" type="ORF">GCM10009550_02380</name>
</gene>
<evidence type="ECO:0000313" key="1">
    <source>
        <dbReference type="EMBL" id="GAA0936533.1"/>
    </source>
</evidence>
<organism evidence="1 2">
    <name type="scientific">Actinocorallia libanotica</name>
    <dbReference type="NCBI Taxonomy" id="46162"/>
    <lineage>
        <taxon>Bacteria</taxon>
        <taxon>Bacillati</taxon>
        <taxon>Actinomycetota</taxon>
        <taxon>Actinomycetes</taxon>
        <taxon>Streptosporangiales</taxon>
        <taxon>Thermomonosporaceae</taxon>
        <taxon>Actinocorallia</taxon>
    </lineage>
</organism>
<accession>A0ABN1Q1T1</accession>
<protein>
    <submittedName>
        <fullName evidence="1">Uncharacterized protein</fullName>
    </submittedName>
</protein>
<dbReference type="RefSeq" id="WP_344235692.1">
    <property type="nucleotide sequence ID" value="NZ_BAAAHH010000001.1"/>
</dbReference>
<name>A0ABN1Q1T1_9ACTN</name>
<reference evidence="1 2" key="1">
    <citation type="journal article" date="2019" name="Int. J. Syst. Evol. Microbiol.">
        <title>The Global Catalogue of Microorganisms (GCM) 10K type strain sequencing project: providing services to taxonomists for standard genome sequencing and annotation.</title>
        <authorList>
            <consortium name="The Broad Institute Genomics Platform"/>
            <consortium name="The Broad Institute Genome Sequencing Center for Infectious Disease"/>
            <person name="Wu L."/>
            <person name="Ma J."/>
        </authorList>
    </citation>
    <scope>NUCLEOTIDE SEQUENCE [LARGE SCALE GENOMIC DNA]</scope>
    <source>
        <strain evidence="1 2">JCM 10696</strain>
    </source>
</reference>
<comment type="caution">
    <text evidence="1">The sequence shown here is derived from an EMBL/GenBank/DDBJ whole genome shotgun (WGS) entry which is preliminary data.</text>
</comment>
<evidence type="ECO:0000313" key="2">
    <source>
        <dbReference type="Proteomes" id="UP001500665"/>
    </source>
</evidence>
<dbReference type="Proteomes" id="UP001500665">
    <property type="component" value="Unassembled WGS sequence"/>
</dbReference>
<dbReference type="EMBL" id="BAAAHH010000001">
    <property type="protein sequence ID" value="GAA0936533.1"/>
    <property type="molecule type" value="Genomic_DNA"/>
</dbReference>
<sequence>MTMPGFAAENPVHLERSQHLDGVFHALMEVASELWVLRDRFTVLEELLAERGSVTREDLDLFQPGPELSARLAADRRAFLERVMEAAAAGGPR</sequence>
<proteinExistence type="predicted"/>
<keyword evidence="2" id="KW-1185">Reference proteome</keyword>